<evidence type="ECO:0000256" key="6">
    <source>
        <dbReference type="SAM" id="MobiDB-lite"/>
    </source>
</evidence>
<name>A0AAV4BCA9_9GAST</name>
<feature type="region of interest" description="Disordered" evidence="6">
    <location>
        <begin position="269"/>
        <end position="290"/>
    </location>
</feature>
<comment type="similarity">
    <text evidence="2">Belongs to the polycystin family.</text>
</comment>
<keyword evidence="10" id="KW-1185">Reference proteome</keyword>
<evidence type="ECO:0000256" key="1">
    <source>
        <dbReference type="ARBA" id="ARBA00004141"/>
    </source>
</evidence>
<evidence type="ECO:0000313" key="10">
    <source>
        <dbReference type="Proteomes" id="UP000735302"/>
    </source>
</evidence>
<feature type="domain" description="Polycystin cation channel PKD1/PKD2" evidence="8">
    <location>
        <begin position="30"/>
        <end position="202"/>
    </location>
</feature>
<evidence type="ECO:0000256" key="2">
    <source>
        <dbReference type="ARBA" id="ARBA00007200"/>
    </source>
</evidence>
<feature type="region of interest" description="Disordered" evidence="6">
    <location>
        <begin position="214"/>
        <end position="248"/>
    </location>
</feature>
<dbReference type="InterPro" id="IPR013122">
    <property type="entry name" value="PKD1_2_channel"/>
</dbReference>
<evidence type="ECO:0000256" key="4">
    <source>
        <dbReference type="ARBA" id="ARBA00022989"/>
    </source>
</evidence>
<evidence type="ECO:0000256" key="7">
    <source>
        <dbReference type="SAM" id="Phobius"/>
    </source>
</evidence>
<feature type="transmembrane region" description="Helical" evidence="7">
    <location>
        <begin position="73"/>
        <end position="91"/>
    </location>
</feature>
<keyword evidence="5 7" id="KW-0472">Membrane</keyword>
<feature type="transmembrane region" description="Helical" evidence="7">
    <location>
        <begin position="112"/>
        <end position="134"/>
    </location>
</feature>
<evidence type="ECO:0000256" key="3">
    <source>
        <dbReference type="ARBA" id="ARBA00022692"/>
    </source>
</evidence>
<evidence type="ECO:0000256" key="5">
    <source>
        <dbReference type="ARBA" id="ARBA00023136"/>
    </source>
</evidence>
<dbReference type="GO" id="GO:0050982">
    <property type="term" value="P:detection of mechanical stimulus"/>
    <property type="evidence" value="ECO:0007669"/>
    <property type="project" value="TreeGrafter"/>
</dbReference>
<keyword evidence="4 7" id="KW-1133">Transmembrane helix</keyword>
<comment type="subcellular location">
    <subcellularLocation>
        <location evidence="1">Membrane</location>
        <topology evidence="1">Multi-pass membrane protein</topology>
    </subcellularLocation>
</comment>
<comment type="caution">
    <text evidence="9">The sequence shown here is derived from an EMBL/GenBank/DDBJ whole genome shotgun (WGS) entry which is preliminary data.</text>
</comment>
<evidence type="ECO:0000313" key="9">
    <source>
        <dbReference type="EMBL" id="GFO16404.1"/>
    </source>
</evidence>
<gene>
    <name evidence="9" type="ORF">PoB_004290900</name>
</gene>
<dbReference type="InterPro" id="IPR051223">
    <property type="entry name" value="Polycystin"/>
</dbReference>
<evidence type="ECO:0000259" key="8">
    <source>
        <dbReference type="Pfam" id="PF08016"/>
    </source>
</evidence>
<dbReference type="AlphaFoldDB" id="A0AAV4BCA9"/>
<dbReference type="Proteomes" id="UP000735302">
    <property type="component" value="Unassembled WGS sequence"/>
</dbReference>
<dbReference type="PANTHER" id="PTHR10877:SF194">
    <property type="entry name" value="LOCATION OF VULVA DEFECTIVE 1"/>
    <property type="match status" value="1"/>
</dbReference>
<keyword evidence="3 7" id="KW-0812">Transmembrane</keyword>
<dbReference type="GO" id="GO:0016020">
    <property type="term" value="C:membrane"/>
    <property type="evidence" value="ECO:0007669"/>
    <property type="project" value="UniProtKB-SubCell"/>
</dbReference>
<organism evidence="9 10">
    <name type="scientific">Plakobranchus ocellatus</name>
    <dbReference type="NCBI Taxonomy" id="259542"/>
    <lineage>
        <taxon>Eukaryota</taxon>
        <taxon>Metazoa</taxon>
        <taxon>Spiralia</taxon>
        <taxon>Lophotrochozoa</taxon>
        <taxon>Mollusca</taxon>
        <taxon>Gastropoda</taxon>
        <taxon>Heterobranchia</taxon>
        <taxon>Euthyneura</taxon>
        <taxon>Panpulmonata</taxon>
        <taxon>Sacoglossa</taxon>
        <taxon>Placobranchoidea</taxon>
        <taxon>Plakobranchidae</taxon>
        <taxon>Plakobranchus</taxon>
    </lineage>
</organism>
<feature type="transmembrane region" description="Helical" evidence="7">
    <location>
        <begin position="180"/>
        <end position="198"/>
    </location>
</feature>
<dbReference type="GO" id="GO:0005262">
    <property type="term" value="F:calcium channel activity"/>
    <property type="evidence" value="ECO:0007669"/>
    <property type="project" value="TreeGrafter"/>
</dbReference>
<protein>
    <submittedName>
        <fullName evidence="9">Polycystic kidney disease protein 1-like 2</fullName>
    </submittedName>
</protein>
<proteinExistence type="inferred from homology"/>
<dbReference type="EMBL" id="BLXT01004660">
    <property type="protein sequence ID" value="GFO16404.1"/>
    <property type="molecule type" value="Genomic_DNA"/>
</dbReference>
<sequence>MLIHLLICARRRIVSRPTLGFGTFVEMLELGLGILATVIYCLKIKETIRLSNSVHKNPSQFVDFGLVFLYHEIYSAAVSTALFLAILRLLGPLGVNSHLYILKETLFQTRGAMACLGIGYFSYLLAFATFFYLFDGPYNYLVRSVYSACTSLFTLAIGMAHTSGIIQEVGDTWRVFIQRIMYCLFSSISTVLLINFAISTLNVTLGSTKLAEIQSERKETQKSSQRQRRRGDATDLDGEGNGQKGRDGIDRELGIYIMEKLSSLFSGCRRSEKRGEGGERNSREEKREKEGELAWFENIKRL</sequence>
<accession>A0AAV4BCA9</accession>
<feature type="transmembrane region" description="Helical" evidence="7">
    <location>
        <begin position="21"/>
        <end position="40"/>
    </location>
</feature>
<dbReference type="Pfam" id="PF08016">
    <property type="entry name" value="PKD_channel"/>
    <property type="match status" value="1"/>
</dbReference>
<dbReference type="PANTHER" id="PTHR10877">
    <property type="entry name" value="POLYCYSTIN FAMILY MEMBER"/>
    <property type="match status" value="1"/>
</dbReference>
<feature type="transmembrane region" description="Helical" evidence="7">
    <location>
        <begin position="140"/>
        <end position="160"/>
    </location>
</feature>
<reference evidence="9 10" key="1">
    <citation type="journal article" date="2021" name="Elife">
        <title>Chloroplast acquisition without the gene transfer in kleptoplastic sea slugs, Plakobranchus ocellatus.</title>
        <authorList>
            <person name="Maeda T."/>
            <person name="Takahashi S."/>
            <person name="Yoshida T."/>
            <person name="Shimamura S."/>
            <person name="Takaki Y."/>
            <person name="Nagai Y."/>
            <person name="Toyoda A."/>
            <person name="Suzuki Y."/>
            <person name="Arimoto A."/>
            <person name="Ishii H."/>
            <person name="Satoh N."/>
            <person name="Nishiyama T."/>
            <person name="Hasebe M."/>
            <person name="Maruyama T."/>
            <person name="Minagawa J."/>
            <person name="Obokata J."/>
            <person name="Shigenobu S."/>
        </authorList>
    </citation>
    <scope>NUCLEOTIDE SEQUENCE [LARGE SCALE GENOMIC DNA]</scope>
</reference>